<reference evidence="2" key="1">
    <citation type="submission" date="2021-03" db="EMBL/GenBank/DDBJ databases">
        <title>Draft genome sequence of rust myrtle Austropuccinia psidii MF-1, a brazilian biotype.</title>
        <authorList>
            <person name="Quecine M.C."/>
            <person name="Pachon D.M.R."/>
            <person name="Bonatelli M.L."/>
            <person name="Correr F.H."/>
            <person name="Franceschini L.M."/>
            <person name="Leite T.F."/>
            <person name="Margarido G.R.A."/>
            <person name="Almeida C.A."/>
            <person name="Ferrarezi J.A."/>
            <person name="Labate C.A."/>
        </authorList>
    </citation>
    <scope>NUCLEOTIDE SEQUENCE</scope>
    <source>
        <strain evidence="2">MF-1</strain>
    </source>
</reference>
<gene>
    <name evidence="2" type="ORF">O181_014913</name>
</gene>
<evidence type="ECO:0000256" key="1">
    <source>
        <dbReference type="SAM" id="MobiDB-lite"/>
    </source>
</evidence>
<dbReference type="EMBL" id="AVOT02004021">
    <property type="protein sequence ID" value="MBW0475198.1"/>
    <property type="molecule type" value="Genomic_DNA"/>
</dbReference>
<accession>A0A9Q3C252</accession>
<proteinExistence type="predicted"/>
<feature type="compositionally biased region" description="Low complexity" evidence="1">
    <location>
        <begin position="303"/>
        <end position="315"/>
    </location>
</feature>
<evidence type="ECO:0000313" key="2">
    <source>
        <dbReference type="EMBL" id="MBW0475198.1"/>
    </source>
</evidence>
<sequence length="387" mass="43113">MPIQHSPPERNTRSQAITQAKEDLFWKEGRGPRRSTSFSGVVGGFPGLSRISLKVPGEGDEEEEENSVEEEDSEVTVAAPAPVGASQGIGRQTLAQSDQPVSHQSEPSLLAIMQKMSQIMANLQAASSSESSRPPAFKTPSMKEPECFGGTQPFKVRSFIQSCQLIFHNDPANFSQDRKKVFYATSFLIGRAAKWIEPYLSNLTNQDPSYLLNFWKLFGSQPFTLFGDLNEVRKAEAELDSLRMKEGGNVSLYISDFGSLVILDQLASHPSSIDYLQELIDITLELDTRYHERQKEKNPEALKSNSSHPQNSSSPSHKKQKNFQKRDKPHSSLLNKDFKSMNSEKGRRIKEGLCTYCGGKNSLESCFKRPQNKLTQSSGNFPSQGKA</sequence>
<organism evidence="2 3">
    <name type="scientific">Austropuccinia psidii MF-1</name>
    <dbReference type="NCBI Taxonomy" id="1389203"/>
    <lineage>
        <taxon>Eukaryota</taxon>
        <taxon>Fungi</taxon>
        <taxon>Dikarya</taxon>
        <taxon>Basidiomycota</taxon>
        <taxon>Pucciniomycotina</taxon>
        <taxon>Pucciniomycetes</taxon>
        <taxon>Pucciniales</taxon>
        <taxon>Sphaerophragmiaceae</taxon>
        <taxon>Austropuccinia</taxon>
    </lineage>
</organism>
<feature type="compositionally biased region" description="Basic and acidic residues" evidence="1">
    <location>
        <begin position="20"/>
        <end position="31"/>
    </location>
</feature>
<evidence type="ECO:0000313" key="3">
    <source>
        <dbReference type="Proteomes" id="UP000765509"/>
    </source>
</evidence>
<evidence type="ECO:0008006" key="4">
    <source>
        <dbReference type="Google" id="ProtNLM"/>
    </source>
</evidence>
<name>A0A9Q3C252_9BASI</name>
<feature type="compositionally biased region" description="Acidic residues" evidence="1">
    <location>
        <begin position="58"/>
        <end position="74"/>
    </location>
</feature>
<feature type="compositionally biased region" description="Basic and acidic residues" evidence="1">
    <location>
        <begin position="324"/>
        <end position="344"/>
    </location>
</feature>
<comment type="caution">
    <text evidence="2">The sequence shown here is derived from an EMBL/GenBank/DDBJ whole genome shotgun (WGS) entry which is preliminary data.</text>
</comment>
<dbReference type="AlphaFoldDB" id="A0A9Q3C252"/>
<protein>
    <recommendedName>
        <fullName evidence="4">Retrotransposon gag domain-containing protein</fullName>
    </recommendedName>
</protein>
<feature type="region of interest" description="Disordered" evidence="1">
    <location>
        <begin position="1"/>
        <end position="76"/>
    </location>
</feature>
<feature type="region of interest" description="Disordered" evidence="1">
    <location>
        <begin position="292"/>
        <end position="344"/>
    </location>
</feature>
<dbReference type="Proteomes" id="UP000765509">
    <property type="component" value="Unassembled WGS sequence"/>
</dbReference>
<keyword evidence="3" id="KW-1185">Reference proteome</keyword>